<protein>
    <submittedName>
        <fullName evidence="2">Uncharacterized protein</fullName>
    </submittedName>
</protein>
<feature type="compositionally biased region" description="Polar residues" evidence="1">
    <location>
        <begin position="86"/>
        <end position="112"/>
    </location>
</feature>
<reference evidence="2 3" key="1">
    <citation type="journal article" date="2020" name="Nature">
        <title>Six reference-quality genomes reveal evolution of bat adaptations.</title>
        <authorList>
            <person name="Jebb D."/>
            <person name="Huang Z."/>
            <person name="Pippel M."/>
            <person name="Hughes G.M."/>
            <person name="Lavrichenko K."/>
            <person name="Devanna P."/>
            <person name="Winkler S."/>
            <person name="Jermiin L.S."/>
            <person name="Skirmuntt E.C."/>
            <person name="Katzourakis A."/>
            <person name="Burkitt-Gray L."/>
            <person name="Ray D.A."/>
            <person name="Sullivan K.A.M."/>
            <person name="Roscito J.G."/>
            <person name="Kirilenko B.M."/>
            <person name="Davalos L.M."/>
            <person name="Corthals A.P."/>
            <person name="Power M.L."/>
            <person name="Jones G."/>
            <person name="Ransome R.D."/>
            <person name="Dechmann D.K.N."/>
            <person name="Locatelli A.G."/>
            <person name="Puechmaille S.J."/>
            <person name="Fedrigo O."/>
            <person name="Jarvis E.D."/>
            <person name="Hiller M."/>
            <person name="Vernes S.C."/>
            <person name="Myers E.W."/>
            <person name="Teeling E.C."/>
        </authorList>
    </citation>
    <scope>NUCLEOTIDE SEQUENCE [LARGE SCALE GENOMIC DNA]</scope>
    <source>
        <strain evidence="2">MMyoMyo1</strain>
        <tissue evidence="2">Flight muscle</tissue>
    </source>
</reference>
<feature type="region of interest" description="Disordered" evidence="1">
    <location>
        <begin position="1"/>
        <end position="32"/>
    </location>
</feature>
<dbReference type="EMBL" id="JABWUV010000004">
    <property type="protein sequence ID" value="KAF6360050.1"/>
    <property type="molecule type" value="Genomic_DNA"/>
</dbReference>
<evidence type="ECO:0000313" key="3">
    <source>
        <dbReference type="Proteomes" id="UP000527355"/>
    </source>
</evidence>
<dbReference type="Proteomes" id="UP000527355">
    <property type="component" value="Unassembled WGS sequence"/>
</dbReference>
<accession>A0A7J7YEX9</accession>
<feature type="region of interest" description="Disordered" evidence="1">
    <location>
        <begin position="85"/>
        <end position="128"/>
    </location>
</feature>
<name>A0A7J7YEX9_MYOMY</name>
<keyword evidence="3" id="KW-1185">Reference proteome</keyword>
<proteinExistence type="predicted"/>
<comment type="caution">
    <text evidence="2">The sequence shown here is derived from an EMBL/GenBank/DDBJ whole genome shotgun (WGS) entry which is preliminary data.</text>
</comment>
<dbReference type="AlphaFoldDB" id="A0A7J7YEX9"/>
<evidence type="ECO:0000256" key="1">
    <source>
        <dbReference type="SAM" id="MobiDB-lite"/>
    </source>
</evidence>
<sequence>MQAEECEQPTPDREAAAHEQPTAGQRVAASSGLPLSKEQQLCEQPILVQGAAHTCLKNSSCASNLPPYKEQQPCDQPAPIHREIATQATCSHPRSSSGMSRLQTSKEQQPHTPCSCLRSRSYMQPASI</sequence>
<evidence type="ECO:0000313" key="2">
    <source>
        <dbReference type="EMBL" id="KAF6360050.1"/>
    </source>
</evidence>
<organism evidence="2 3">
    <name type="scientific">Myotis myotis</name>
    <name type="common">Greater mouse-eared bat</name>
    <name type="synonym">Vespertilio myotis</name>
    <dbReference type="NCBI Taxonomy" id="51298"/>
    <lineage>
        <taxon>Eukaryota</taxon>
        <taxon>Metazoa</taxon>
        <taxon>Chordata</taxon>
        <taxon>Craniata</taxon>
        <taxon>Vertebrata</taxon>
        <taxon>Euteleostomi</taxon>
        <taxon>Mammalia</taxon>
        <taxon>Eutheria</taxon>
        <taxon>Laurasiatheria</taxon>
        <taxon>Chiroptera</taxon>
        <taxon>Yangochiroptera</taxon>
        <taxon>Vespertilionidae</taxon>
        <taxon>Myotis</taxon>
    </lineage>
</organism>
<gene>
    <name evidence="2" type="ORF">mMyoMyo1_011008</name>
</gene>